<feature type="domain" description="Histidine kinase" evidence="16">
    <location>
        <begin position="393"/>
        <end position="607"/>
    </location>
</feature>
<dbReference type="PROSITE" id="PS50885">
    <property type="entry name" value="HAMP"/>
    <property type="match status" value="1"/>
</dbReference>
<evidence type="ECO:0000256" key="4">
    <source>
        <dbReference type="ARBA" id="ARBA00022475"/>
    </source>
</evidence>
<dbReference type="GO" id="GO:0005886">
    <property type="term" value="C:plasma membrane"/>
    <property type="evidence" value="ECO:0007669"/>
    <property type="project" value="UniProtKB-SubCell"/>
</dbReference>
<dbReference type="PANTHER" id="PTHR45436">
    <property type="entry name" value="SENSOR HISTIDINE KINASE YKOH"/>
    <property type="match status" value="1"/>
</dbReference>
<evidence type="ECO:0000256" key="6">
    <source>
        <dbReference type="ARBA" id="ARBA00022679"/>
    </source>
</evidence>
<comment type="caution">
    <text evidence="18">The sequence shown here is derived from an EMBL/GenBank/DDBJ whole genome shotgun (WGS) entry which is preliminary data.</text>
</comment>
<keyword evidence="14" id="KW-0175">Coiled coil</keyword>
<keyword evidence="10" id="KW-0067">ATP-binding</keyword>
<dbReference type="Pfam" id="PF02518">
    <property type="entry name" value="HATPase_c"/>
    <property type="match status" value="1"/>
</dbReference>
<evidence type="ECO:0000256" key="1">
    <source>
        <dbReference type="ARBA" id="ARBA00000085"/>
    </source>
</evidence>
<dbReference type="Gene3D" id="6.10.340.10">
    <property type="match status" value="1"/>
</dbReference>
<proteinExistence type="predicted"/>
<evidence type="ECO:0000256" key="11">
    <source>
        <dbReference type="ARBA" id="ARBA00022989"/>
    </source>
</evidence>
<accession>A0AAW8F3A8</accession>
<keyword evidence="9 18" id="KW-0418">Kinase</keyword>
<protein>
    <recommendedName>
        <fullName evidence="3">histidine kinase</fullName>
        <ecNumber evidence="3">2.7.13.3</ecNumber>
    </recommendedName>
</protein>
<dbReference type="InterPro" id="IPR004358">
    <property type="entry name" value="Sig_transdc_His_kin-like_C"/>
</dbReference>
<dbReference type="GO" id="GO:0005524">
    <property type="term" value="F:ATP binding"/>
    <property type="evidence" value="ECO:0007669"/>
    <property type="project" value="UniProtKB-KW"/>
</dbReference>
<evidence type="ECO:0000256" key="2">
    <source>
        <dbReference type="ARBA" id="ARBA00004236"/>
    </source>
</evidence>
<evidence type="ECO:0000256" key="5">
    <source>
        <dbReference type="ARBA" id="ARBA00022553"/>
    </source>
</evidence>
<dbReference type="SUPFAM" id="SSF47384">
    <property type="entry name" value="Homodimeric domain of signal transducing histidine kinase"/>
    <property type="match status" value="1"/>
</dbReference>
<dbReference type="CDD" id="cd00082">
    <property type="entry name" value="HisKA"/>
    <property type="match status" value="1"/>
</dbReference>
<dbReference type="InterPro" id="IPR003660">
    <property type="entry name" value="HAMP_dom"/>
</dbReference>
<dbReference type="InterPro" id="IPR003594">
    <property type="entry name" value="HATPase_dom"/>
</dbReference>
<dbReference type="Pfam" id="PF00512">
    <property type="entry name" value="HisKA"/>
    <property type="match status" value="1"/>
</dbReference>
<dbReference type="Gene3D" id="1.10.287.130">
    <property type="match status" value="1"/>
</dbReference>
<feature type="transmembrane region" description="Helical" evidence="15">
    <location>
        <begin position="315"/>
        <end position="335"/>
    </location>
</feature>
<comment type="catalytic activity">
    <reaction evidence="1">
        <text>ATP + protein L-histidine = ADP + protein N-phospho-L-histidine.</text>
        <dbReference type="EC" id="2.7.13.3"/>
    </reaction>
</comment>
<evidence type="ECO:0000256" key="8">
    <source>
        <dbReference type="ARBA" id="ARBA00022741"/>
    </source>
</evidence>
<organism evidence="18 19">
    <name type="scientific">Streptomyces canus</name>
    <dbReference type="NCBI Taxonomy" id="58343"/>
    <lineage>
        <taxon>Bacteria</taxon>
        <taxon>Bacillati</taxon>
        <taxon>Actinomycetota</taxon>
        <taxon>Actinomycetes</taxon>
        <taxon>Kitasatosporales</taxon>
        <taxon>Streptomycetaceae</taxon>
        <taxon>Streptomyces</taxon>
        <taxon>Streptomyces aurantiacus group</taxon>
    </lineage>
</organism>
<dbReference type="Proteomes" id="UP001234216">
    <property type="component" value="Unassembled WGS sequence"/>
</dbReference>
<dbReference type="FunFam" id="3.30.565.10:FF:000023">
    <property type="entry name" value="PAS domain-containing sensor histidine kinase"/>
    <property type="match status" value="1"/>
</dbReference>
<evidence type="ECO:0000256" key="10">
    <source>
        <dbReference type="ARBA" id="ARBA00022840"/>
    </source>
</evidence>
<dbReference type="AlphaFoldDB" id="A0AAW8F3A8"/>
<dbReference type="EMBL" id="JAUSZV010000003">
    <property type="protein sequence ID" value="MDQ0904566.1"/>
    <property type="molecule type" value="Genomic_DNA"/>
</dbReference>
<dbReference type="SMART" id="SM00387">
    <property type="entry name" value="HATPase_c"/>
    <property type="match status" value="1"/>
</dbReference>
<evidence type="ECO:0000256" key="12">
    <source>
        <dbReference type="ARBA" id="ARBA00023012"/>
    </source>
</evidence>
<dbReference type="InterPro" id="IPR003661">
    <property type="entry name" value="HisK_dim/P_dom"/>
</dbReference>
<dbReference type="InterPro" id="IPR050428">
    <property type="entry name" value="TCS_sensor_his_kinase"/>
</dbReference>
<evidence type="ECO:0000256" key="9">
    <source>
        <dbReference type="ARBA" id="ARBA00022777"/>
    </source>
</evidence>
<keyword evidence="11 15" id="KW-1133">Transmembrane helix</keyword>
<dbReference type="PRINTS" id="PR00344">
    <property type="entry name" value="BCTRLSENSOR"/>
</dbReference>
<feature type="domain" description="HAMP" evidence="17">
    <location>
        <begin position="335"/>
        <end position="385"/>
    </location>
</feature>
<reference evidence="18" key="1">
    <citation type="submission" date="2023-07" db="EMBL/GenBank/DDBJ databases">
        <title>Comparative genomics of wheat-associated soil bacteria to identify genetic determinants of phenazine resistance.</title>
        <authorList>
            <person name="Mouncey N."/>
        </authorList>
    </citation>
    <scope>NUCLEOTIDE SEQUENCE</scope>
    <source>
        <strain evidence="18">V4I22</strain>
    </source>
</reference>
<evidence type="ECO:0000313" key="19">
    <source>
        <dbReference type="Proteomes" id="UP001234216"/>
    </source>
</evidence>
<gene>
    <name evidence="18" type="ORF">QFZ22_000551</name>
</gene>
<evidence type="ECO:0000313" key="18">
    <source>
        <dbReference type="EMBL" id="MDQ0904566.1"/>
    </source>
</evidence>
<evidence type="ECO:0000259" key="16">
    <source>
        <dbReference type="PROSITE" id="PS50109"/>
    </source>
</evidence>
<keyword evidence="8" id="KW-0547">Nucleotide-binding</keyword>
<evidence type="ECO:0000256" key="3">
    <source>
        <dbReference type="ARBA" id="ARBA00012438"/>
    </source>
</evidence>
<evidence type="ECO:0000256" key="15">
    <source>
        <dbReference type="SAM" id="Phobius"/>
    </source>
</evidence>
<dbReference type="Pfam" id="PF00672">
    <property type="entry name" value="HAMP"/>
    <property type="match status" value="1"/>
</dbReference>
<dbReference type="EC" id="2.7.13.3" evidence="3"/>
<dbReference type="CDD" id="cd06225">
    <property type="entry name" value="HAMP"/>
    <property type="match status" value="1"/>
</dbReference>
<sequence>MSRRDAPRRPRRGVPLRNSLLARLMASSVLVAVCSIGATAWLAVQTTTQAIQQERGQVLADDASVYTELLGYAAVHRDWDTVAPLVHDLAERTGRRIVLTSKAHHPIVDSADSDAPAPTTVSAVIDPLRTDSGPLPGTGVPVGAGGIDPRATGPYLLPEDERSQLGQWADKQLACLRDLGINAQRIDSPSGRPTVKFNAARLPEPDDCYLPLDEPTATEREPLARLNTMVGNCLTAGGRELPLPRQYAVQVGPDFSWTSKLPPDEYTDLIEDCTVESRRTQLRAYVAPASLLYLSSPRAADTPQFDLSAENRTRIIGVTGLVLVLTVGVTAVIAYRLVRPLKALTDAARNPSHPYRPVPVSTGNEIGYLTEAFNEMSERRERLEEQRKVMVSDVAHELRTPLTNIRSWLEAAEDGIATPNPALVTSLLEEALLLQHIIDDLQDLAAADAGKLRIHPEVVRLGAVLHHVAAAHRASSDTAGVRLTVEGEADIDLTADPARLRQAVGNLVSNAVRHTGRGGSVTLSSFVVGDEVVIEVADTGTGIDPDDLPRLFERFWRAEKSRSRHTGGSGLGLAIVLQLAHAHNGTVTVTSTPGVGSVFALRLPRMGAGGWYSRPLSTDTAASQGVRIRKK</sequence>
<keyword evidence="13 15" id="KW-0472">Membrane</keyword>
<evidence type="ECO:0000256" key="7">
    <source>
        <dbReference type="ARBA" id="ARBA00022692"/>
    </source>
</evidence>
<dbReference type="InterPro" id="IPR005467">
    <property type="entry name" value="His_kinase_dom"/>
</dbReference>
<dbReference type="PANTHER" id="PTHR45436:SF5">
    <property type="entry name" value="SENSOR HISTIDINE KINASE TRCS"/>
    <property type="match status" value="1"/>
</dbReference>
<evidence type="ECO:0000256" key="14">
    <source>
        <dbReference type="SAM" id="Coils"/>
    </source>
</evidence>
<dbReference type="InterPro" id="IPR036890">
    <property type="entry name" value="HATPase_C_sf"/>
</dbReference>
<dbReference type="GO" id="GO:0000155">
    <property type="term" value="F:phosphorelay sensor kinase activity"/>
    <property type="evidence" value="ECO:0007669"/>
    <property type="project" value="InterPro"/>
</dbReference>
<feature type="transmembrane region" description="Helical" evidence="15">
    <location>
        <begin position="20"/>
        <end position="44"/>
    </location>
</feature>
<comment type="subcellular location">
    <subcellularLocation>
        <location evidence="2">Cell membrane</location>
    </subcellularLocation>
</comment>
<keyword evidence="4" id="KW-1003">Cell membrane</keyword>
<keyword evidence="5" id="KW-0597">Phosphoprotein</keyword>
<dbReference type="SMART" id="SM00388">
    <property type="entry name" value="HisKA"/>
    <property type="match status" value="1"/>
</dbReference>
<evidence type="ECO:0000256" key="13">
    <source>
        <dbReference type="ARBA" id="ARBA00023136"/>
    </source>
</evidence>
<dbReference type="InterPro" id="IPR036097">
    <property type="entry name" value="HisK_dim/P_sf"/>
</dbReference>
<feature type="coiled-coil region" evidence="14">
    <location>
        <begin position="366"/>
        <end position="393"/>
    </location>
</feature>
<evidence type="ECO:0000259" key="17">
    <source>
        <dbReference type="PROSITE" id="PS50885"/>
    </source>
</evidence>
<keyword evidence="7 15" id="KW-0812">Transmembrane</keyword>
<dbReference type="SUPFAM" id="SSF55874">
    <property type="entry name" value="ATPase domain of HSP90 chaperone/DNA topoisomerase II/histidine kinase"/>
    <property type="match status" value="1"/>
</dbReference>
<dbReference type="Gene3D" id="3.30.565.10">
    <property type="entry name" value="Histidine kinase-like ATPase, C-terminal domain"/>
    <property type="match status" value="1"/>
</dbReference>
<keyword evidence="6 18" id="KW-0808">Transferase</keyword>
<name>A0AAW8F3A8_9ACTN</name>
<keyword evidence="12" id="KW-0902">Two-component regulatory system</keyword>
<dbReference type="PROSITE" id="PS50109">
    <property type="entry name" value="HIS_KIN"/>
    <property type="match status" value="1"/>
</dbReference>